<organism evidence="1">
    <name type="scientific">Salmonella enterica</name>
    <name type="common">Salmonella choleraesuis</name>
    <dbReference type="NCBI Taxonomy" id="28901"/>
    <lineage>
        <taxon>Bacteria</taxon>
        <taxon>Pseudomonadati</taxon>
        <taxon>Pseudomonadota</taxon>
        <taxon>Gammaproteobacteria</taxon>
        <taxon>Enterobacterales</taxon>
        <taxon>Enterobacteriaceae</taxon>
        <taxon>Salmonella</taxon>
    </lineage>
</organism>
<protein>
    <submittedName>
        <fullName evidence="1">Uncharacterized protein</fullName>
    </submittedName>
</protein>
<comment type="caution">
    <text evidence="1">The sequence shown here is derived from an EMBL/GenBank/DDBJ whole genome shotgun (WGS) entry which is preliminary data.</text>
</comment>
<reference evidence="1" key="1">
    <citation type="submission" date="2018-07" db="EMBL/GenBank/DDBJ databases">
        <authorList>
            <consortium name="PulseNet: The National Subtyping Network for Foodborne Disease Surveillance"/>
            <person name="Tarr C.L."/>
            <person name="Trees E."/>
            <person name="Katz L.S."/>
            <person name="Carleton-Romer H.A."/>
            <person name="Stroika S."/>
            <person name="Kucerova Z."/>
            <person name="Roache K.F."/>
            <person name="Sabol A.L."/>
            <person name="Besser J."/>
            <person name="Gerner-Smidt P."/>
        </authorList>
    </citation>
    <scope>NUCLEOTIDE SEQUENCE</scope>
    <source>
        <strain evidence="1">PNUSAS021879</strain>
    </source>
</reference>
<dbReference type="AlphaFoldDB" id="A0A5V2R8R8"/>
<dbReference type="EMBL" id="AAGZKN010000020">
    <property type="protein sequence ID" value="EBT6387116.1"/>
    <property type="molecule type" value="Genomic_DNA"/>
</dbReference>
<gene>
    <name evidence="1" type="ORF">CN851_23575</name>
</gene>
<sequence>MKVPKRKYYPLSEAAEMLGCSVNDLIFHGAHGSVELCAYMQTEMDIKYNDDSLKWEVTDAYYCNDDKIPTSYPEIMIGPDSGSTTIDGIIKTKGEYNYIYSSDILLVSDSGYGLKPAPIPTGDYVHGFRCIKVKGLMAVPQFILKDFETILMNGDDVECVFWDVPKSAIANSAECNPISFTPEIAGWEHSISKKNLYITLTEMDKLAASDSGNFLTYKQALFIYDLLAIHYGEDVAENPRGFIDNPDSEIAKDFNKKGKNLPSGRSVERWLKKVF</sequence>
<accession>A0A5V2R8R8</accession>
<name>A0A5V2R8R8_SALER</name>
<proteinExistence type="predicted"/>
<evidence type="ECO:0000313" key="1">
    <source>
        <dbReference type="EMBL" id="EBT6387116.1"/>
    </source>
</evidence>